<proteinExistence type="inferred from homology"/>
<feature type="chain" id="PRO_5007801832" evidence="3">
    <location>
        <begin position="20"/>
        <end position="436"/>
    </location>
</feature>
<evidence type="ECO:0000313" key="4">
    <source>
        <dbReference type="EMBL" id="KXH31607.1"/>
    </source>
</evidence>
<dbReference type="AlphaFoldDB" id="A0A135S7D5"/>
<protein>
    <submittedName>
        <fullName evidence="4">Dihydroflavonol-4-reductase</fullName>
    </submittedName>
</protein>
<name>A0A135S7D5_9PEZI</name>
<keyword evidence="3" id="KW-0732">Signal</keyword>
<keyword evidence="5" id="KW-1185">Reference proteome</keyword>
<evidence type="ECO:0000313" key="5">
    <source>
        <dbReference type="Proteomes" id="UP000070121"/>
    </source>
</evidence>
<dbReference type="OrthoDB" id="2735536at2759"/>
<dbReference type="InterPro" id="IPR036291">
    <property type="entry name" value="NAD(P)-bd_dom_sf"/>
</dbReference>
<dbReference type="InterPro" id="IPR050425">
    <property type="entry name" value="NAD(P)_dehydrat-like"/>
</dbReference>
<dbReference type="GO" id="GO:0016616">
    <property type="term" value="F:oxidoreductase activity, acting on the CH-OH group of donors, NAD or NADP as acceptor"/>
    <property type="evidence" value="ECO:0007669"/>
    <property type="project" value="TreeGrafter"/>
</dbReference>
<dbReference type="Gene3D" id="3.40.50.720">
    <property type="entry name" value="NAD(P)-binding Rossmann-like Domain"/>
    <property type="match status" value="1"/>
</dbReference>
<dbReference type="Proteomes" id="UP000070121">
    <property type="component" value="Unassembled WGS sequence"/>
</dbReference>
<dbReference type="SUPFAM" id="SSF51735">
    <property type="entry name" value="NAD(P)-binding Rossmann-fold domains"/>
    <property type="match status" value="1"/>
</dbReference>
<comment type="similarity">
    <text evidence="2">Belongs to the NAD(P)-dependent epimerase/dehydratase family. Dihydroflavonol-4-reductase subfamily.</text>
</comment>
<sequence>MQFLNAILVLASLSVAAPAADVAAAPLEARAAPSPCYSNQKLTWNTGQIPGSGGWICYETPSGPCTKYSWKADLPYYSIMLRFTSGYVAFLVHCTIILRGATKAYNCLPRVALYKRSTYPLCHDALLSGEPVMALHLQDARDTLKAIQKSDVDPNIFVIAAHDASLHDLLDFFPKDASEWHAKGWKEKGRWQFLHDFAALPMNQWFPVGRTQQKFVPGASDWNTIASTYGIDGDERRAYLTDPAVVGTTNILQAIKAGAPMVKRVNPITVEQALESSAGGYAASKTFAEKARWDFQSEESPVLQRLNNLDFLSESNQAIRSFINGSMENVIPAAEYPIFADVRDVALCHVRAMEKPEAGNKRFFVANGHYSNRDIIEIIRKRSTKYRHSLPSKHLSGGDSINTQRSEDILEMKYRTLEDCIADTVECFAAVESRDT</sequence>
<gene>
    <name evidence="4" type="ORF">CSAL01_04604</name>
</gene>
<evidence type="ECO:0000256" key="2">
    <source>
        <dbReference type="ARBA" id="ARBA00023445"/>
    </source>
</evidence>
<dbReference type="EMBL" id="JFFI01002504">
    <property type="protein sequence ID" value="KXH31607.1"/>
    <property type="molecule type" value="Genomic_DNA"/>
</dbReference>
<comment type="caution">
    <text evidence="4">The sequence shown here is derived from an EMBL/GenBank/DDBJ whole genome shotgun (WGS) entry which is preliminary data.</text>
</comment>
<accession>A0A135S7D5</accession>
<organism evidence="4 5">
    <name type="scientific">Colletotrichum salicis</name>
    <dbReference type="NCBI Taxonomy" id="1209931"/>
    <lineage>
        <taxon>Eukaryota</taxon>
        <taxon>Fungi</taxon>
        <taxon>Dikarya</taxon>
        <taxon>Ascomycota</taxon>
        <taxon>Pezizomycotina</taxon>
        <taxon>Sordariomycetes</taxon>
        <taxon>Hypocreomycetidae</taxon>
        <taxon>Glomerellales</taxon>
        <taxon>Glomerellaceae</taxon>
        <taxon>Colletotrichum</taxon>
        <taxon>Colletotrichum acutatum species complex</taxon>
    </lineage>
</organism>
<keyword evidence="1" id="KW-0560">Oxidoreductase</keyword>
<dbReference type="PANTHER" id="PTHR10366">
    <property type="entry name" value="NAD DEPENDENT EPIMERASE/DEHYDRATASE"/>
    <property type="match status" value="1"/>
</dbReference>
<reference evidence="4 5" key="1">
    <citation type="submission" date="2014-02" db="EMBL/GenBank/DDBJ databases">
        <title>The genome sequence of Colletotrichum salicis CBS 607.94.</title>
        <authorList>
            <person name="Baroncelli R."/>
            <person name="Thon M.R."/>
        </authorList>
    </citation>
    <scope>NUCLEOTIDE SEQUENCE [LARGE SCALE GENOMIC DNA]</scope>
    <source>
        <strain evidence="4 5">CBS 607.94</strain>
    </source>
</reference>
<evidence type="ECO:0000256" key="3">
    <source>
        <dbReference type="SAM" id="SignalP"/>
    </source>
</evidence>
<dbReference type="STRING" id="1209931.A0A135S7D5"/>
<feature type="signal peptide" evidence="3">
    <location>
        <begin position="1"/>
        <end position="19"/>
    </location>
</feature>
<evidence type="ECO:0000256" key="1">
    <source>
        <dbReference type="ARBA" id="ARBA00023002"/>
    </source>
</evidence>
<dbReference type="PANTHER" id="PTHR10366:SF564">
    <property type="entry name" value="STEROL-4-ALPHA-CARBOXYLATE 3-DEHYDROGENASE, DECARBOXYLATING"/>
    <property type="match status" value="1"/>
</dbReference>